<dbReference type="GO" id="GO:0004693">
    <property type="term" value="F:cyclin-dependent protein serine/threonine kinase activity"/>
    <property type="evidence" value="ECO:0007669"/>
    <property type="project" value="UniProtKB-EC"/>
</dbReference>
<name>A0A0F8B8Y5_CERFI</name>
<dbReference type="SMART" id="SM00133">
    <property type="entry name" value="S_TK_X"/>
    <property type="match status" value="1"/>
</dbReference>
<dbReference type="InterPro" id="IPR000719">
    <property type="entry name" value="Prot_kinase_dom"/>
</dbReference>
<dbReference type="InterPro" id="IPR045270">
    <property type="entry name" value="STKc_AGC"/>
</dbReference>
<dbReference type="InterPro" id="IPR000961">
    <property type="entry name" value="AGC-kinase_C"/>
</dbReference>
<sequence>MQGPDPALCTIRGFQMTPMTSADEDSDAGANSASRTRTAAGITTSSSALGNTTNVSGVSTTTSTASSTKTKVKVKKRSKNKTVIDDIVSANCSPSLRPAASPSMSGISMLRNNHHLDIDTLSLGSSTPLDSSSRASTMTMRRVPSYQGGRDIFAPNLGLRSIEMSRTNSRDGPPSDGSVFSDTGSTSYEIQLEHQFVNDDMPESHATINAAGEEVTNRKVSASDFETLRCLGKGAYGTVVLVKQKSTGRLFAQKQFKKASIVVHKKLVEQTKTERQILESVSRHPFVVKLFYAFQDLDKLYLILEYGQGGELFHHLKTERMFSEEVAAFYMAEMILAISHLHSHMGVVYRDLKPENCLLDADGHLLLTDFGLSKVSVDQDDTCNSILGTVEYMAPEVVQGKKYGKAVDWWSLGTLGYDLMTGSPPFRGSNNAKIQENIVKQKLQLPYYLSADAKDLLTRLLKRDPAKRLGANMPRDLVTIKKHRFFRKIDWKLLEARELEPPIQPLITDPELAENFSVEFTDLTLSPQGSFAEGCGTAYGARLSDAASAAATGGVDIRTSRGSLDDPFHGFSFVAPSSLLENERFIALGS</sequence>
<dbReference type="PANTHER" id="PTHR24351">
    <property type="entry name" value="RIBOSOMAL PROTEIN S6 KINASE"/>
    <property type="match status" value="1"/>
</dbReference>
<feature type="region of interest" description="Disordered" evidence="7">
    <location>
        <begin position="1"/>
        <end position="49"/>
    </location>
</feature>
<proteinExistence type="predicted"/>
<evidence type="ECO:0000259" key="8">
    <source>
        <dbReference type="PROSITE" id="PS50011"/>
    </source>
</evidence>
<keyword evidence="3 10" id="KW-0808">Transferase</keyword>
<dbReference type="SMART" id="SM00220">
    <property type="entry name" value="S_TKc"/>
    <property type="match status" value="1"/>
</dbReference>
<feature type="domain" description="AGC-kinase C-terminal" evidence="9">
    <location>
        <begin position="487"/>
        <end position="583"/>
    </location>
</feature>
<dbReference type="PROSITE" id="PS50011">
    <property type="entry name" value="PROTEIN_KINASE_DOM"/>
    <property type="match status" value="1"/>
</dbReference>
<reference evidence="10 11" key="1">
    <citation type="submission" date="2015-04" db="EMBL/GenBank/DDBJ databases">
        <title>Genome sequence of Ceratocystis platani, a major pathogen of plane trees.</title>
        <authorList>
            <person name="Belbahri L."/>
        </authorList>
    </citation>
    <scope>NUCLEOTIDE SEQUENCE [LARGE SCALE GENOMIC DNA]</scope>
    <source>
        <strain evidence="10 11">CFO</strain>
    </source>
</reference>
<dbReference type="InterPro" id="IPR008271">
    <property type="entry name" value="Ser/Thr_kinase_AS"/>
</dbReference>
<evidence type="ECO:0000313" key="11">
    <source>
        <dbReference type="Proteomes" id="UP000034841"/>
    </source>
</evidence>
<keyword evidence="4" id="KW-0547">Nucleotide-binding</keyword>
<dbReference type="SUPFAM" id="SSF56112">
    <property type="entry name" value="Protein kinase-like (PK-like)"/>
    <property type="match status" value="1"/>
</dbReference>
<keyword evidence="1" id="KW-0723">Serine/threonine-protein kinase</keyword>
<evidence type="ECO:0000313" key="10">
    <source>
        <dbReference type="EMBL" id="KKF97480.1"/>
    </source>
</evidence>
<evidence type="ECO:0000256" key="4">
    <source>
        <dbReference type="ARBA" id="ARBA00022741"/>
    </source>
</evidence>
<dbReference type="EMBL" id="LBBL01000006">
    <property type="protein sequence ID" value="KKF97480.1"/>
    <property type="molecule type" value="Genomic_DNA"/>
</dbReference>
<feature type="domain" description="Protein kinase" evidence="8">
    <location>
        <begin position="225"/>
        <end position="486"/>
    </location>
</feature>
<keyword evidence="5 10" id="KW-0418">Kinase</keyword>
<dbReference type="GO" id="GO:0004711">
    <property type="term" value="F:ribosomal protein S6 kinase activity"/>
    <property type="evidence" value="ECO:0007669"/>
    <property type="project" value="EnsemblFungi"/>
</dbReference>
<dbReference type="PROSITE" id="PS51285">
    <property type="entry name" value="AGC_KINASE_CTER"/>
    <property type="match status" value="1"/>
</dbReference>
<dbReference type="FunFam" id="1.10.510.10:FF:000048">
    <property type="entry name" value="Protein kinase C"/>
    <property type="match status" value="1"/>
</dbReference>
<evidence type="ECO:0000256" key="6">
    <source>
        <dbReference type="ARBA" id="ARBA00022840"/>
    </source>
</evidence>
<gene>
    <name evidence="10" type="primary">psk1</name>
    <name evidence="10" type="ORF">CFO_g150</name>
</gene>
<protein>
    <submittedName>
        <fullName evidence="10">Serine/threonine-protein kinase psk1</fullName>
        <ecNumber evidence="10">2.7.11.22</ecNumber>
    </submittedName>
</protein>
<dbReference type="GO" id="GO:0005524">
    <property type="term" value="F:ATP binding"/>
    <property type="evidence" value="ECO:0007669"/>
    <property type="project" value="UniProtKB-KW"/>
</dbReference>
<dbReference type="Gene3D" id="3.30.200.20">
    <property type="entry name" value="Phosphorylase Kinase, domain 1"/>
    <property type="match status" value="1"/>
</dbReference>
<keyword evidence="2" id="KW-0597">Phosphoprotein</keyword>
<dbReference type="FunFam" id="3.30.200.20:FF:000222">
    <property type="entry name" value="Serine/threonine-protein kinase psk1"/>
    <property type="match status" value="1"/>
</dbReference>
<feature type="region of interest" description="Disordered" evidence="7">
    <location>
        <begin position="164"/>
        <end position="183"/>
    </location>
</feature>
<evidence type="ECO:0000259" key="9">
    <source>
        <dbReference type="PROSITE" id="PS51285"/>
    </source>
</evidence>
<evidence type="ECO:0000256" key="5">
    <source>
        <dbReference type="ARBA" id="ARBA00022777"/>
    </source>
</evidence>
<organism evidence="10 11">
    <name type="scientific">Ceratocystis fimbriata f. sp. platani</name>
    <dbReference type="NCBI Taxonomy" id="88771"/>
    <lineage>
        <taxon>Eukaryota</taxon>
        <taxon>Fungi</taxon>
        <taxon>Dikarya</taxon>
        <taxon>Ascomycota</taxon>
        <taxon>Pezizomycotina</taxon>
        <taxon>Sordariomycetes</taxon>
        <taxon>Hypocreomycetidae</taxon>
        <taxon>Microascales</taxon>
        <taxon>Ceratocystidaceae</taxon>
        <taxon>Ceratocystis</taxon>
    </lineage>
</organism>
<dbReference type="OrthoDB" id="63267at2759"/>
<dbReference type="GO" id="GO:0038202">
    <property type="term" value="P:TORC1 signaling"/>
    <property type="evidence" value="ECO:0007669"/>
    <property type="project" value="EnsemblFungi"/>
</dbReference>
<evidence type="ECO:0000256" key="7">
    <source>
        <dbReference type="SAM" id="MobiDB-lite"/>
    </source>
</evidence>
<dbReference type="EC" id="2.7.11.22" evidence="10"/>
<dbReference type="CDD" id="cd05123">
    <property type="entry name" value="STKc_AGC"/>
    <property type="match status" value="1"/>
</dbReference>
<dbReference type="Pfam" id="PF00069">
    <property type="entry name" value="Pkinase"/>
    <property type="match status" value="1"/>
</dbReference>
<evidence type="ECO:0000256" key="1">
    <source>
        <dbReference type="ARBA" id="ARBA00022527"/>
    </source>
</evidence>
<accession>A0A0F8B8Y5</accession>
<feature type="compositionally biased region" description="Polar residues" evidence="7">
    <location>
        <begin position="29"/>
        <end position="49"/>
    </location>
</feature>
<dbReference type="PROSITE" id="PS00108">
    <property type="entry name" value="PROTEIN_KINASE_ST"/>
    <property type="match status" value="1"/>
</dbReference>
<evidence type="ECO:0000256" key="2">
    <source>
        <dbReference type="ARBA" id="ARBA00022553"/>
    </source>
</evidence>
<dbReference type="Proteomes" id="UP000034841">
    <property type="component" value="Unassembled WGS sequence"/>
</dbReference>
<keyword evidence="6" id="KW-0067">ATP-binding</keyword>
<evidence type="ECO:0000256" key="3">
    <source>
        <dbReference type="ARBA" id="ARBA00022679"/>
    </source>
</evidence>
<dbReference type="Gene3D" id="1.10.510.10">
    <property type="entry name" value="Transferase(Phosphotransferase) domain 1"/>
    <property type="match status" value="1"/>
</dbReference>
<dbReference type="AlphaFoldDB" id="A0A0F8B8Y5"/>
<dbReference type="InterPro" id="IPR011009">
    <property type="entry name" value="Kinase-like_dom_sf"/>
</dbReference>
<keyword evidence="11" id="KW-1185">Reference proteome</keyword>
<comment type="caution">
    <text evidence="10">The sequence shown here is derived from an EMBL/GenBank/DDBJ whole genome shotgun (WGS) entry which is preliminary data.</text>
</comment>